<dbReference type="Pfam" id="PF24714">
    <property type="entry name" value="TOR1L1_N"/>
    <property type="match status" value="1"/>
</dbReference>
<dbReference type="EMBL" id="CACVBM020001240">
    <property type="protein sequence ID" value="CAA7041081.1"/>
    <property type="molecule type" value="Genomic_DNA"/>
</dbReference>
<reference evidence="3" key="1">
    <citation type="submission" date="2020-01" db="EMBL/GenBank/DDBJ databases">
        <authorList>
            <person name="Mishra B."/>
        </authorList>
    </citation>
    <scope>NUCLEOTIDE SEQUENCE [LARGE SCALE GENOMIC DNA]</scope>
</reference>
<dbReference type="InterPro" id="IPR016024">
    <property type="entry name" value="ARM-type_fold"/>
</dbReference>
<dbReference type="PANTHER" id="PTHR31355:SF4">
    <property type="entry name" value="TOG DOMAIN-CONTAINING PROTEIN"/>
    <property type="match status" value="1"/>
</dbReference>
<feature type="compositionally biased region" description="Polar residues" evidence="1">
    <location>
        <begin position="462"/>
        <end position="474"/>
    </location>
</feature>
<evidence type="ECO:0000313" key="3">
    <source>
        <dbReference type="EMBL" id="CAA7041081.1"/>
    </source>
</evidence>
<feature type="domain" description="TORTIFOLIA1/SINE1-2 N-terminal" evidence="2">
    <location>
        <begin position="18"/>
        <end position="203"/>
    </location>
</feature>
<dbReference type="AlphaFoldDB" id="A0A6D2JNY5"/>
<evidence type="ECO:0000259" key="2">
    <source>
        <dbReference type="Pfam" id="PF24714"/>
    </source>
</evidence>
<feature type="compositionally biased region" description="Basic residues" evidence="1">
    <location>
        <begin position="419"/>
        <end position="431"/>
    </location>
</feature>
<proteinExistence type="predicted"/>
<keyword evidence="4" id="KW-1185">Reference proteome</keyword>
<dbReference type="Proteomes" id="UP000467841">
    <property type="component" value="Unassembled WGS sequence"/>
</dbReference>
<feature type="compositionally biased region" description="Low complexity" evidence="1">
    <location>
        <begin position="548"/>
        <end position="557"/>
    </location>
</feature>
<dbReference type="PANTHER" id="PTHR31355">
    <property type="entry name" value="MICROTUBULE-ASSOCIATED PROTEIN TORTIFOLIA1"/>
    <property type="match status" value="1"/>
</dbReference>
<evidence type="ECO:0000313" key="4">
    <source>
        <dbReference type="Proteomes" id="UP000467841"/>
    </source>
</evidence>
<feature type="region of interest" description="Disordered" evidence="1">
    <location>
        <begin position="408"/>
        <end position="601"/>
    </location>
</feature>
<dbReference type="OrthoDB" id="1075235at2759"/>
<organism evidence="3 4">
    <name type="scientific">Microthlaspi erraticum</name>
    <dbReference type="NCBI Taxonomy" id="1685480"/>
    <lineage>
        <taxon>Eukaryota</taxon>
        <taxon>Viridiplantae</taxon>
        <taxon>Streptophyta</taxon>
        <taxon>Embryophyta</taxon>
        <taxon>Tracheophyta</taxon>
        <taxon>Spermatophyta</taxon>
        <taxon>Magnoliopsida</taxon>
        <taxon>eudicotyledons</taxon>
        <taxon>Gunneridae</taxon>
        <taxon>Pentapetalae</taxon>
        <taxon>rosids</taxon>
        <taxon>malvids</taxon>
        <taxon>Brassicales</taxon>
        <taxon>Brassicaceae</taxon>
        <taxon>Coluteocarpeae</taxon>
        <taxon>Microthlaspi</taxon>
    </lineage>
</organism>
<feature type="region of interest" description="Disordered" evidence="1">
    <location>
        <begin position="313"/>
        <end position="332"/>
    </location>
</feature>
<protein>
    <recommendedName>
        <fullName evidence="2">TORTIFOLIA1/SINE1-2 N-terminal domain-containing protein</fullName>
    </recommendedName>
</protein>
<name>A0A6D2JNY5_9BRAS</name>
<feature type="compositionally biased region" description="Polar residues" evidence="1">
    <location>
        <begin position="313"/>
        <end position="322"/>
    </location>
</feature>
<dbReference type="Gene3D" id="1.25.10.10">
    <property type="entry name" value="Leucine-rich Repeat Variant"/>
    <property type="match status" value="1"/>
</dbReference>
<feature type="compositionally biased region" description="Basic and acidic residues" evidence="1">
    <location>
        <begin position="576"/>
        <end position="585"/>
    </location>
</feature>
<feature type="compositionally biased region" description="Basic residues" evidence="1">
    <location>
        <begin position="491"/>
        <end position="503"/>
    </location>
</feature>
<dbReference type="InterPro" id="IPR033337">
    <property type="entry name" value="TORTIFOLIA1/SINE1-2"/>
</dbReference>
<dbReference type="GO" id="GO:0005874">
    <property type="term" value="C:microtubule"/>
    <property type="evidence" value="ECO:0007669"/>
    <property type="project" value="InterPro"/>
</dbReference>
<dbReference type="InterPro" id="IPR057600">
    <property type="entry name" value="TORTIFOLIA1/SINE1-2_N"/>
</dbReference>
<accession>A0A6D2JNY5</accession>
<gene>
    <name evidence="3" type="ORF">MERR_LOCUS28316</name>
</gene>
<feature type="compositionally biased region" description="Low complexity" evidence="1">
    <location>
        <begin position="519"/>
        <end position="533"/>
    </location>
</feature>
<evidence type="ECO:0000256" key="1">
    <source>
        <dbReference type="SAM" id="MobiDB-lite"/>
    </source>
</evidence>
<comment type="caution">
    <text evidence="3">The sequence shown here is derived from an EMBL/GenBank/DDBJ whole genome shotgun (WGS) entry which is preliminary data.</text>
</comment>
<dbReference type="SUPFAM" id="SSF48371">
    <property type="entry name" value="ARM repeat"/>
    <property type="match status" value="1"/>
</dbReference>
<sequence>MGRNLGTAFRRELANLDKDPDSSKTAMRNLRTIVKDLDEKVIRVFVSQVSETKEIGSESGGFTVSLFEDLARAHGVKIAPHVEMIMPVIIKTLSVSEGSLSVQQACSKAVAAMARYGIDPATPEDKKRNVIHSLCKPLSDSLLDSQHQQHLALGSALCLKSLVDCDNWRYAAGEMVNSVCQSLAVALEATSSEAKSHMALVIALAKHNPFTVEAYARLFVKSGLRILELGVVEGDSQKRLLAIQMLNFLMKYLNPKSICSEVELILQEMEKHQQDQEYCVKVAAYETMRTAERLIGEEDPVFDAESCKSRISLSGSIKSTPTPRGDDHWSVGSRHERSYVNDQEDDDDGVFPGVASWRTAVSGSPLVRLNEETGSVLESPRNGNEFHFSGVGDATIESDWFHQRNRSAEFNESVCSRTNRSRRRTKKRQDHRHGFAQDPFTELVENRQQREDESESSSSSSIYDTSGTISPTNTTEDKKAKFYKPVCSRTNRSRRKTQKRQDHRHGFAQVVQNRQQRESSSSSAISDTSGTISPHRHGFAHDPFTELSSSSAISDTSGTIRPHRHGFAQDPFTELVESRQQRQYESESGTSPTNTTTEDIDMYEDAKSDLDSETETGLKTGEAQACVEMGIEFLVYCSCRVCFCHVGTSVR</sequence>
<dbReference type="InterPro" id="IPR011989">
    <property type="entry name" value="ARM-like"/>
</dbReference>
<feature type="compositionally biased region" description="Polar residues" evidence="1">
    <location>
        <begin position="586"/>
        <end position="597"/>
    </location>
</feature>
<dbReference type="GO" id="GO:0008017">
    <property type="term" value="F:microtubule binding"/>
    <property type="evidence" value="ECO:0007669"/>
    <property type="project" value="InterPro"/>
</dbReference>